<name>A0A061SVQ4_9RHOB</name>
<dbReference type="Pfam" id="PF12833">
    <property type="entry name" value="HTH_18"/>
    <property type="match status" value="1"/>
</dbReference>
<keyword evidence="1" id="KW-0805">Transcription regulation</keyword>
<dbReference type="Gene3D" id="3.40.50.880">
    <property type="match status" value="1"/>
</dbReference>
<dbReference type="Proteomes" id="UP000027337">
    <property type="component" value="Unassembled WGS sequence"/>
</dbReference>
<evidence type="ECO:0000313" key="6">
    <source>
        <dbReference type="Proteomes" id="UP000027337"/>
    </source>
</evidence>
<dbReference type="PANTHER" id="PTHR46796">
    <property type="entry name" value="HTH-TYPE TRANSCRIPTIONAL ACTIVATOR RHAS-RELATED"/>
    <property type="match status" value="1"/>
</dbReference>
<dbReference type="AlphaFoldDB" id="A0A061SVQ4"/>
<dbReference type="InterPro" id="IPR018060">
    <property type="entry name" value="HTH_AraC"/>
</dbReference>
<keyword evidence="2" id="KW-0238">DNA-binding</keyword>
<evidence type="ECO:0000256" key="3">
    <source>
        <dbReference type="ARBA" id="ARBA00023163"/>
    </source>
</evidence>
<sequence>MARGSSLLAREAPRQGRFDIIVEDGFVLTELAAVVDVLRITNRVCQQEVFGWRFRSISGGAKRDSVGVTVDTSPLAERPSVDYAIMLGNADAGAMAVPLRRVLSAYGARGARLFLLAEAASHYIRSHNKGAVHTTHWENRLAQSEEVDASDWGAELARDHDGITTCAGMGATVDLMLSVVAGHVSQAAMMNVSDILLHHHVRDMRTPQPFGSDQSSALGDPDLDACIALMKANLEEPLPIQDLCRLLNISNRSLERKFSRYLGLTPNSYYRELRLNKASALLLNTSLSIREVGLACGFSSSFAPLFKTVFGCTPAEARRRKRPTPAIAHSAG</sequence>
<dbReference type="InterPro" id="IPR009057">
    <property type="entry name" value="Homeodomain-like_sf"/>
</dbReference>
<dbReference type="eggNOG" id="COG4977">
    <property type="taxonomic scope" value="Bacteria"/>
</dbReference>
<organism evidence="5 6">
    <name type="scientific">Sulfitobacter mediterraneus</name>
    <dbReference type="NCBI Taxonomy" id="83219"/>
    <lineage>
        <taxon>Bacteria</taxon>
        <taxon>Pseudomonadati</taxon>
        <taxon>Pseudomonadota</taxon>
        <taxon>Alphaproteobacteria</taxon>
        <taxon>Rhodobacterales</taxon>
        <taxon>Roseobacteraceae</taxon>
        <taxon>Sulfitobacter</taxon>
    </lineage>
</organism>
<dbReference type="STRING" id="83219.PM02_07710"/>
<dbReference type="Gene3D" id="1.10.10.60">
    <property type="entry name" value="Homeodomain-like"/>
    <property type="match status" value="1"/>
</dbReference>
<proteinExistence type="predicted"/>
<keyword evidence="6" id="KW-1185">Reference proteome</keyword>
<dbReference type="SUPFAM" id="SSF46689">
    <property type="entry name" value="Homeodomain-like"/>
    <property type="match status" value="2"/>
</dbReference>
<dbReference type="GO" id="GO:0003700">
    <property type="term" value="F:DNA-binding transcription factor activity"/>
    <property type="evidence" value="ECO:0007669"/>
    <property type="project" value="InterPro"/>
</dbReference>
<gene>
    <name evidence="5" type="ORF">PM02_07710</name>
</gene>
<evidence type="ECO:0000259" key="4">
    <source>
        <dbReference type="PROSITE" id="PS01124"/>
    </source>
</evidence>
<accession>A0A061SVQ4</accession>
<evidence type="ECO:0000256" key="1">
    <source>
        <dbReference type="ARBA" id="ARBA00023015"/>
    </source>
</evidence>
<evidence type="ECO:0000313" key="5">
    <source>
        <dbReference type="EMBL" id="KAJ03699.1"/>
    </source>
</evidence>
<dbReference type="SMART" id="SM00342">
    <property type="entry name" value="HTH_ARAC"/>
    <property type="match status" value="1"/>
</dbReference>
<evidence type="ECO:0000256" key="2">
    <source>
        <dbReference type="ARBA" id="ARBA00023125"/>
    </source>
</evidence>
<dbReference type="RefSeq" id="WP_037906944.1">
    <property type="nucleotide sequence ID" value="NZ_JEMU01000005.1"/>
</dbReference>
<dbReference type="PROSITE" id="PS01124">
    <property type="entry name" value="HTH_ARAC_FAMILY_2"/>
    <property type="match status" value="1"/>
</dbReference>
<dbReference type="EMBL" id="JEMU01000005">
    <property type="protein sequence ID" value="KAJ03699.1"/>
    <property type="molecule type" value="Genomic_DNA"/>
</dbReference>
<keyword evidence="3" id="KW-0804">Transcription</keyword>
<dbReference type="SUPFAM" id="SSF52317">
    <property type="entry name" value="Class I glutamine amidotransferase-like"/>
    <property type="match status" value="1"/>
</dbReference>
<dbReference type="GO" id="GO:0043565">
    <property type="term" value="F:sequence-specific DNA binding"/>
    <property type="evidence" value="ECO:0007669"/>
    <property type="project" value="InterPro"/>
</dbReference>
<protein>
    <submittedName>
        <fullName evidence="5">AraC family transcriptional regulator</fullName>
    </submittedName>
</protein>
<comment type="caution">
    <text evidence="5">The sequence shown here is derived from an EMBL/GenBank/DDBJ whole genome shotgun (WGS) entry which is preliminary data.</text>
</comment>
<dbReference type="InterPro" id="IPR050204">
    <property type="entry name" value="AraC_XylS_family_regulators"/>
</dbReference>
<feature type="domain" description="HTH araC/xylS-type" evidence="4">
    <location>
        <begin position="224"/>
        <end position="320"/>
    </location>
</feature>
<dbReference type="InterPro" id="IPR029062">
    <property type="entry name" value="Class_I_gatase-like"/>
</dbReference>
<reference evidence="5 6" key="1">
    <citation type="journal article" date="2014" name="Genome Announc.">
        <title>Draft Genome Sequences of Two Isolates of the Roseobacter Group, Sulfitobacter sp. Strains 3SOLIMAR09 and 1FIGIMAR09, from Harbors of Mallorca Island (Mediterranean Sea).</title>
        <authorList>
            <person name="Mas-Llado M."/>
            <person name="Pina-Villalonga J.M."/>
            <person name="Brunet-Galmes I."/>
            <person name="Nogales B."/>
            <person name="Bosch R."/>
        </authorList>
    </citation>
    <scope>NUCLEOTIDE SEQUENCE [LARGE SCALE GENOMIC DNA]</scope>
    <source>
        <strain evidence="5 6">1FIGIMAR09</strain>
    </source>
</reference>